<dbReference type="EMBL" id="JBHUGD010000003">
    <property type="protein sequence ID" value="MFD1947995.1"/>
    <property type="molecule type" value="Genomic_DNA"/>
</dbReference>
<reference evidence="2" key="1">
    <citation type="journal article" date="2019" name="Int. J. Syst. Evol. Microbiol.">
        <title>The Global Catalogue of Microorganisms (GCM) 10K type strain sequencing project: providing services to taxonomists for standard genome sequencing and annotation.</title>
        <authorList>
            <consortium name="The Broad Institute Genomics Platform"/>
            <consortium name="The Broad Institute Genome Sequencing Center for Infectious Disease"/>
            <person name="Wu L."/>
            <person name="Ma J."/>
        </authorList>
    </citation>
    <scope>NUCLEOTIDE SEQUENCE [LARGE SCALE GENOMIC DNA]</scope>
    <source>
        <strain evidence="2">CGMCC 1.12477</strain>
    </source>
</reference>
<gene>
    <name evidence="1" type="ORF">ACFSDE_14440</name>
</gene>
<dbReference type="Proteomes" id="UP001597351">
    <property type="component" value="Unassembled WGS sequence"/>
</dbReference>
<dbReference type="RefSeq" id="WP_343919616.1">
    <property type="nucleotide sequence ID" value="NZ_BAAAJT010000002.1"/>
</dbReference>
<protein>
    <submittedName>
        <fullName evidence="1">Uncharacterized protein</fullName>
    </submittedName>
</protein>
<proteinExistence type="predicted"/>
<organism evidence="1 2">
    <name type="scientific">Nocardioides aestuarii</name>
    <dbReference type="NCBI Taxonomy" id="252231"/>
    <lineage>
        <taxon>Bacteria</taxon>
        <taxon>Bacillati</taxon>
        <taxon>Actinomycetota</taxon>
        <taxon>Actinomycetes</taxon>
        <taxon>Propionibacteriales</taxon>
        <taxon>Nocardioidaceae</taxon>
        <taxon>Nocardioides</taxon>
    </lineage>
</organism>
<evidence type="ECO:0000313" key="1">
    <source>
        <dbReference type="EMBL" id="MFD1947995.1"/>
    </source>
</evidence>
<evidence type="ECO:0000313" key="2">
    <source>
        <dbReference type="Proteomes" id="UP001597351"/>
    </source>
</evidence>
<comment type="caution">
    <text evidence="1">The sequence shown here is derived from an EMBL/GenBank/DDBJ whole genome shotgun (WGS) entry which is preliminary data.</text>
</comment>
<name>A0ABW4TPW8_9ACTN</name>
<keyword evidence="2" id="KW-1185">Reference proteome</keyword>
<sequence length="43" mass="4809">MSLLLVPAVLIVAFVLPIAMARLEPEQDPLPGEEPPQRTRDER</sequence>
<accession>A0ABW4TPW8</accession>